<evidence type="ECO:0000313" key="1">
    <source>
        <dbReference type="EMBL" id="MBU3076405.1"/>
    </source>
</evidence>
<sequence>MLLSVMLFQAVAGPPRPEPAPRAKAQADCPAGPGAEGDIIVCAHRREGFRIGAQDVANEEKSLPKADFRLFGQSRLKISGEQKGVGGFTSNRAMATIAIPF</sequence>
<organism evidence="1 2">
    <name type="scientific">Sphingomonas quercus</name>
    <dbReference type="NCBI Taxonomy" id="2842451"/>
    <lineage>
        <taxon>Bacteria</taxon>
        <taxon>Pseudomonadati</taxon>
        <taxon>Pseudomonadota</taxon>
        <taxon>Alphaproteobacteria</taxon>
        <taxon>Sphingomonadales</taxon>
        <taxon>Sphingomonadaceae</taxon>
        <taxon>Sphingomonas</taxon>
    </lineage>
</organism>
<reference evidence="1 2" key="1">
    <citation type="submission" date="2021-06" db="EMBL/GenBank/DDBJ databases">
        <title>Sphingomonas sp. XMGL2, whole genome shotgun sequencing project.</title>
        <authorList>
            <person name="Zhao G."/>
            <person name="Shen L."/>
        </authorList>
    </citation>
    <scope>NUCLEOTIDE SEQUENCE [LARGE SCALE GENOMIC DNA]</scope>
    <source>
        <strain evidence="1 2">XMGL2</strain>
    </source>
</reference>
<dbReference type="Proteomes" id="UP000776276">
    <property type="component" value="Unassembled WGS sequence"/>
</dbReference>
<dbReference type="EMBL" id="JAHKRT010000001">
    <property type="protein sequence ID" value="MBU3076405.1"/>
    <property type="molecule type" value="Genomic_DNA"/>
</dbReference>
<dbReference type="RefSeq" id="WP_216318519.1">
    <property type="nucleotide sequence ID" value="NZ_JAHKRT010000001.1"/>
</dbReference>
<evidence type="ECO:0000313" key="2">
    <source>
        <dbReference type="Proteomes" id="UP000776276"/>
    </source>
</evidence>
<proteinExistence type="predicted"/>
<comment type="caution">
    <text evidence="1">The sequence shown here is derived from an EMBL/GenBank/DDBJ whole genome shotgun (WGS) entry which is preliminary data.</text>
</comment>
<accession>A0ABS6BGN2</accession>
<protein>
    <submittedName>
        <fullName evidence="1">Uncharacterized protein</fullName>
    </submittedName>
</protein>
<name>A0ABS6BGN2_9SPHN</name>
<gene>
    <name evidence="1" type="ORF">KOF26_00885</name>
</gene>
<keyword evidence="2" id="KW-1185">Reference proteome</keyword>